<dbReference type="InterPro" id="IPR004446">
    <property type="entry name" value="Heptose_bisP_phosphatase"/>
</dbReference>
<dbReference type="InterPro" id="IPR001173">
    <property type="entry name" value="Glyco_trans_2-like"/>
</dbReference>
<dbReference type="SUPFAM" id="SSF53448">
    <property type="entry name" value="Nucleotide-diphospho-sugar transferases"/>
    <property type="match status" value="1"/>
</dbReference>
<evidence type="ECO:0000313" key="10">
    <source>
        <dbReference type="Proteomes" id="UP000249915"/>
    </source>
</evidence>
<dbReference type="Pfam" id="PF00535">
    <property type="entry name" value="Glycos_transf_2"/>
    <property type="match status" value="1"/>
</dbReference>
<dbReference type="PANTHER" id="PTHR42891">
    <property type="entry name" value="D-GLYCERO-BETA-D-MANNO-HEPTOSE-1,7-BISPHOSPHATE 7-PHOSPHATASE"/>
    <property type="match status" value="1"/>
</dbReference>
<dbReference type="GO" id="GO:0005737">
    <property type="term" value="C:cytoplasm"/>
    <property type="evidence" value="ECO:0007669"/>
    <property type="project" value="UniProtKB-SubCell"/>
</dbReference>
<keyword evidence="5 9" id="KW-0378">Hydrolase</keyword>
<accession>A0A2V4AZA0</accession>
<dbReference type="SUPFAM" id="SSF56784">
    <property type="entry name" value="HAD-like"/>
    <property type="match status" value="1"/>
</dbReference>
<dbReference type="NCBIfam" id="TIGR01662">
    <property type="entry name" value="HAD-SF-IIIA"/>
    <property type="match status" value="1"/>
</dbReference>
<dbReference type="Proteomes" id="UP000249915">
    <property type="component" value="Unassembled WGS sequence"/>
</dbReference>
<dbReference type="AlphaFoldDB" id="A0A2V4AZA0"/>
<evidence type="ECO:0000256" key="4">
    <source>
        <dbReference type="ARBA" id="ARBA00022723"/>
    </source>
</evidence>
<dbReference type="GO" id="GO:0005975">
    <property type="term" value="P:carbohydrate metabolic process"/>
    <property type="evidence" value="ECO:0007669"/>
    <property type="project" value="InterPro"/>
</dbReference>
<evidence type="ECO:0000256" key="5">
    <source>
        <dbReference type="ARBA" id="ARBA00022801"/>
    </source>
</evidence>
<evidence type="ECO:0000256" key="1">
    <source>
        <dbReference type="ARBA" id="ARBA00004496"/>
    </source>
</evidence>
<evidence type="ECO:0000259" key="8">
    <source>
        <dbReference type="Pfam" id="PF00535"/>
    </source>
</evidence>
<comment type="caution">
    <text evidence="9">The sequence shown here is derived from an EMBL/GenBank/DDBJ whole genome shotgun (WGS) entry which is preliminary data.</text>
</comment>
<comment type="subcellular location">
    <subcellularLocation>
        <location evidence="1">Cytoplasm</location>
    </subcellularLocation>
</comment>
<dbReference type="OrthoDB" id="9781367at2"/>
<name>A0A2V4AZA0_9PSEU</name>
<sequence length="489" mass="52370">MNYSIVIPTTGRPQLATLLRALDASRGPRPAEVIVVDDRPAGEPLTLPRIRFRVRQLRSGGRGPAAARNTGWRAARTEWIAFLDDDVLTDVDWTQRLSEDLDGLGDTVAASVARLDVPLPGYRRPDDDERDTLALTGARWITADMAYRRSALVEVGGFDERFPRAFREDADLALRVCKAGYRIADGRRVTTHPARSGGFLASVRRQRGNADNALMRAKHGRHWRQLTGEGPGRLGRHALTTLTGVAAAGLAATGRRRAATLAGGAWAGLTAEFATRRIAPGPRTPREITRMVLTSALIPPVACAHRLRGELRVREPAAAVLFDRDDTLIEDVPYLGDPAGVRPVPGAAAALGVLRSAGVQLGVVSNQSGVARGYLTTDSVRAVNERVDELLGPFQTWQVCPHGPEDACACRKPRPGMVLRAAEVLGVDVRRCVVVGDTGADVEAAAAAGATGVLVPTARTLPDEVERARRDALVATDVTAAARLAMEVL</sequence>
<evidence type="ECO:0000313" key="9">
    <source>
        <dbReference type="EMBL" id="PXY27320.1"/>
    </source>
</evidence>
<keyword evidence="10" id="KW-1185">Reference proteome</keyword>
<protein>
    <recommendedName>
        <fullName evidence="7">D,D-heptose 1,7-bisphosphate phosphatase</fullName>
    </recommendedName>
</protein>
<dbReference type="InterPro" id="IPR006439">
    <property type="entry name" value="HAD-SF_hydro_IA"/>
</dbReference>
<keyword evidence="3" id="KW-0963">Cytoplasm</keyword>
<dbReference type="RefSeq" id="WP_112281321.1">
    <property type="nucleotide sequence ID" value="NZ_MASW01000002.1"/>
</dbReference>
<dbReference type="Pfam" id="PF13242">
    <property type="entry name" value="Hydrolase_like"/>
    <property type="match status" value="1"/>
</dbReference>
<dbReference type="Gene3D" id="3.40.50.1000">
    <property type="entry name" value="HAD superfamily/HAD-like"/>
    <property type="match status" value="1"/>
</dbReference>
<dbReference type="GO" id="GO:0046872">
    <property type="term" value="F:metal ion binding"/>
    <property type="evidence" value="ECO:0007669"/>
    <property type="project" value="UniProtKB-KW"/>
</dbReference>
<evidence type="ECO:0000256" key="2">
    <source>
        <dbReference type="ARBA" id="ARBA00005628"/>
    </source>
</evidence>
<reference evidence="9 10" key="1">
    <citation type="submission" date="2016-07" db="EMBL/GenBank/DDBJ databases">
        <title>Draft genome sequence of Prauserella muralis DSM 45305, isolated from a mould-covered wall in an indoor environment.</title>
        <authorList>
            <person name="Ruckert C."/>
            <person name="Albersmeier A."/>
            <person name="Jiang C.-L."/>
            <person name="Jiang Y."/>
            <person name="Kalinowski J."/>
            <person name="Schneider O."/>
            <person name="Winkler A."/>
            <person name="Zotchev S.B."/>
        </authorList>
    </citation>
    <scope>NUCLEOTIDE SEQUENCE [LARGE SCALE GENOMIC DNA]</scope>
    <source>
        <strain evidence="9 10">DSM 45305</strain>
    </source>
</reference>
<keyword evidence="6" id="KW-0119">Carbohydrate metabolism</keyword>
<keyword evidence="4" id="KW-0479">Metal-binding</keyword>
<organism evidence="9 10">
    <name type="scientific">Prauserella muralis</name>
    <dbReference type="NCBI Taxonomy" id="588067"/>
    <lineage>
        <taxon>Bacteria</taxon>
        <taxon>Bacillati</taxon>
        <taxon>Actinomycetota</taxon>
        <taxon>Actinomycetes</taxon>
        <taxon>Pseudonocardiales</taxon>
        <taxon>Pseudonocardiaceae</taxon>
        <taxon>Prauserella</taxon>
    </lineage>
</organism>
<evidence type="ECO:0000256" key="6">
    <source>
        <dbReference type="ARBA" id="ARBA00023277"/>
    </source>
</evidence>
<dbReference type="InterPro" id="IPR036412">
    <property type="entry name" value="HAD-like_sf"/>
</dbReference>
<evidence type="ECO:0000256" key="7">
    <source>
        <dbReference type="ARBA" id="ARBA00031828"/>
    </source>
</evidence>
<dbReference type="InterPro" id="IPR006549">
    <property type="entry name" value="HAD-SF_hydro_IIIA"/>
</dbReference>
<dbReference type="GO" id="GO:0016791">
    <property type="term" value="F:phosphatase activity"/>
    <property type="evidence" value="ECO:0007669"/>
    <property type="project" value="InterPro"/>
</dbReference>
<feature type="domain" description="Glycosyltransferase 2-like" evidence="8">
    <location>
        <begin position="4"/>
        <end position="110"/>
    </location>
</feature>
<comment type="similarity">
    <text evidence="2">Belongs to the GmhB family.</text>
</comment>
<dbReference type="EMBL" id="MASW01000002">
    <property type="protein sequence ID" value="PXY27320.1"/>
    <property type="molecule type" value="Genomic_DNA"/>
</dbReference>
<proteinExistence type="inferred from homology"/>
<dbReference type="InterPro" id="IPR023214">
    <property type="entry name" value="HAD_sf"/>
</dbReference>
<dbReference type="PANTHER" id="PTHR42891:SF1">
    <property type="entry name" value="D-GLYCERO-BETA-D-MANNO-HEPTOSE-1,7-BISPHOSPHATE 7-PHOSPHATASE"/>
    <property type="match status" value="1"/>
</dbReference>
<dbReference type="InterPro" id="IPR006543">
    <property type="entry name" value="Histidinol-phos"/>
</dbReference>
<dbReference type="NCBIfam" id="TIGR01509">
    <property type="entry name" value="HAD-SF-IA-v3"/>
    <property type="match status" value="1"/>
</dbReference>
<dbReference type="InterPro" id="IPR029044">
    <property type="entry name" value="Nucleotide-diphossugar_trans"/>
</dbReference>
<dbReference type="NCBIfam" id="TIGR01656">
    <property type="entry name" value="Histidinol-ppas"/>
    <property type="match status" value="1"/>
</dbReference>
<dbReference type="Gene3D" id="3.90.550.10">
    <property type="entry name" value="Spore Coat Polysaccharide Biosynthesis Protein SpsA, Chain A"/>
    <property type="match status" value="1"/>
</dbReference>
<gene>
    <name evidence="9" type="ORF">BAY60_12805</name>
</gene>
<evidence type="ECO:0000256" key="3">
    <source>
        <dbReference type="ARBA" id="ARBA00022490"/>
    </source>
</evidence>